<feature type="transmembrane region" description="Helical" evidence="1">
    <location>
        <begin position="275"/>
        <end position="300"/>
    </location>
</feature>
<feature type="transmembrane region" description="Helical" evidence="1">
    <location>
        <begin position="196"/>
        <end position="216"/>
    </location>
</feature>
<feature type="transmembrane region" description="Helical" evidence="1">
    <location>
        <begin position="21"/>
        <end position="40"/>
    </location>
</feature>
<feature type="transmembrane region" description="Helical" evidence="1">
    <location>
        <begin position="46"/>
        <end position="63"/>
    </location>
</feature>
<evidence type="ECO:0000313" key="2">
    <source>
        <dbReference type="EMBL" id="OGD74055.1"/>
    </source>
</evidence>
<keyword evidence="1" id="KW-1133">Transmembrane helix</keyword>
<dbReference type="AlphaFoldDB" id="A0A1F5F316"/>
<keyword evidence="1" id="KW-0472">Membrane</keyword>
<gene>
    <name evidence="2" type="ORF">A2228_00285</name>
</gene>
<keyword evidence="1" id="KW-0812">Transmembrane</keyword>
<feature type="transmembrane region" description="Helical" evidence="1">
    <location>
        <begin position="397"/>
        <end position="420"/>
    </location>
</feature>
<name>A0A1F5F316_9BACT</name>
<evidence type="ECO:0000313" key="3">
    <source>
        <dbReference type="Proteomes" id="UP000176191"/>
    </source>
</evidence>
<feature type="transmembrane region" description="Helical" evidence="1">
    <location>
        <begin position="84"/>
        <end position="102"/>
    </location>
</feature>
<proteinExistence type="predicted"/>
<feature type="transmembrane region" description="Helical" evidence="1">
    <location>
        <begin position="152"/>
        <end position="170"/>
    </location>
</feature>
<evidence type="ECO:0000256" key="1">
    <source>
        <dbReference type="SAM" id="Phobius"/>
    </source>
</evidence>
<evidence type="ECO:0008006" key="4">
    <source>
        <dbReference type="Google" id="ProtNLM"/>
    </source>
</evidence>
<reference evidence="2 3" key="1">
    <citation type="journal article" date="2016" name="Nat. Commun.">
        <title>Thousands of microbial genomes shed light on interconnected biogeochemical processes in an aquifer system.</title>
        <authorList>
            <person name="Anantharaman K."/>
            <person name="Brown C.T."/>
            <person name="Hug L.A."/>
            <person name="Sharon I."/>
            <person name="Castelle C.J."/>
            <person name="Probst A.J."/>
            <person name="Thomas B.C."/>
            <person name="Singh A."/>
            <person name="Wilkins M.J."/>
            <person name="Karaoz U."/>
            <person name="Brodie E.L."/>
            <person name="Williams K.H."/>
            <person name="Hubbard S.S."/>
            <person name="Banfield J.F."/>
        </authorList>
    </citation>
    <scope>NUCLEOTIDE SEQUENCE [LARGE SCALE GENOMIC DNA]</scope>
</reference>
<dbReference type="EMBL" id="MFAK01000041">
    <property type="protein sequence ID" value="OGD74055.1"/>
    <property type="molecule type" value="Genomic_DNA"/>
</dbReference>
<accession>A0A1F5F316</accession>
<organism evidence="2 3">
    <name type="scientific">Candidatus Collierbacteria bacterium RIFOXYA2_FULL_46_10</name>
    <dbReference type="NCBI Taxonomy" id="1817726"/>
    <lineage>
        <taxon>Bacteria</taxon>
        <taxon>Candidatus Collieribacteriota</taxon>
    </lineage>
</organism>
<comment type="caution">
    <text evidence="2">The sequence shown here is derived from an EMBL/GenBank/DDBJ whole genome shotgun (WGS) entry which is preliminary data.</text>
</comment>
<feature type="transmembrane region" description="Helical" evidence="1">
    <location>
        <begin position="371"/>
        <end position="391"/>
    </location>
</feature>
<feature type="transmembrane region" description="Helical" evidence="1">
    <location>
        <begin position="122"/>
        <end position="140"/>
    </location>
</feature>
<dbReference type="NCBIfam" id="NF037982">
    <property type="entry name" value="Nramp_1"/>
    <property type="match status" value="1"/>
</dbReference>
<feature type="transmembrane region" description="Helical" evidence="1">
    <location>
        <begin position="432"/>
        <end position="450"/>
    </location>
</feature>
<protein>
    <recommendedName>
        <fullName evidence="4">Iron transporter</fullName>
    </recommendedName>
</protein>
<sequence length="457" mass="50466">MPKQSNQLPEPITLRKSIGPSIILLGLALGSGELIMWPYLVSQYGLGIIWGGLAGITFQYFLNTEIMRYTLARGESVFVGWRRWGKFIPLWFVFSTVIPWALPGFVLSSATILNYVFPALPIRPTAIALVILTGLVISSGKTLYKTMETVQRTLLSLGVPFVTILAIYLAKQTDWLALFRGLVGSGDGYRFLPEGIALGAFLGAFAYSGAGGNLNLSQSYYIKEKGLGMGKYGIGIKALFSSQRPHRIDGSFFTLSGSNLSRWARWWRLVCTEHAIVFWGIGLFTILMLSLLSMATAYGTSTSGGLNFFFTEATMIGNSTYPWVGSLFALVGALMLFTTQLGVLESASRIIAENLLLLKYRHNEEVHASKMFYIVLWSELAFSVVFLFTGATEPRAILTLGAILNAAAMMIAFILIFLLNTKALPRLIRPNFIRRFALLLAFSFFAYFVTQTIKGAL</sequence>
<feature type="transmembrane region" description="Helical" evidence="1">
    <location>
        <begin position="320"/>
        <end position="344"/>
    </location>
</feature>
<dbReference type="Proteomes" id="UP000176191">
    <property type="component" value="Unassembled WGS sequence"/>
</dbReference>